<protein>
    <submittedName>
        <fullName evidence="1">Uncharacterized protein</fullName>
    </submittedName>
</protein>
<evidence type="ECO:0000313" key="2">
    <source>
        <dbReference type="Proteomes" id="UP001480595"/>
    </source>
</evidence>
<dbReference type="EMBL" id="JAQQWL010000004">
    <property type="protein sequence ID" value="KAK8076621.1"/>
    <property type="molecule type" value="Genomic_DNA"/>
</dbReference>
<sequence length="264" mass="29679">MYPPEPDILAALASYREHIGSLSHRALSAMISQIRVAIPDDPDMFESEEEAEEDRLAFLLRVVGGGEDTRPPITCLSDLLTHWEALAPQLALDGAAVCCDTAWRDEMRSVYVRGVLQGLNERCGSELVATWGFPADLAVLLQHVDSLEGLGWHRHRDENERAIFLEVWVRNDGQSGPTGPTEETAAALVRTPGEIAEWTVGFEEDRPRDDGEDRSWSWRYVAALGQFGTKVFEDLVELLERWYKTHGEPREEDWDVSAEEVFAS</sequence>
<reference evidence="1 2" key="1">
    <citation type="submission" date="2023-01" db="EMBL/GenBank/DDBJ databases">
        <title>Analysis of 21 Apiospora genomes using comparative genomics revels a genus with tremendous synthesis potential of carbohydrate active enzymes and secondary metabolites.</title>
        <authorList>
            <person name="Sorensen T."/>
        </authorList>
    </citation>
    <scope>NUCLEOTIDE SEQUENCE [LARGE SCALE GENOMIC DNA]</scope>
    <source>
        <strain evidence="1 2">CBS 135458</strain>
    </source>
</reference>
<accession>A0ABR1VZD3</accession>
<organism evidence="1 2">
    <name type="scientific">Apiospora phragmitis</name>
    <dbReference type="NCBI Taxonomy" id="2905665"/>
    <lineage>
        <taxon>Eukaryota</taxon>
        <taxon>Fungi</taxon>
        <taxon>Dikarya</taxon>
        <taxon>Ascomycota</taxon>
        <taxon>Pezizomycotina</taxon>
        <taxon>Sordariomycetes</taxon>
        <taxon>Xylariomycetidae</taxon>
        <taxon>Amphisphaeriales</taxon>
        <taxon>Apiosporaceae</taxon>
        <taxon>Apiospora</taxon>
    </lineage>
</organism>
<comment type="caution">
    <text evidence="1">The sequence shown here is derived from an EMBL/GenBank/DDBJ whole genome shotgun (WGS) entry which is preliminary data.</text>
</comment>
<dbReference type="RefSeq" id="XP_066719580.1">
    <property type="nucleotide sequence ID" value="XM_066855302.1"/>
</dbReference>
<keyword evidence="2" id="KW-1185">Reference proteome</keyword>
<evidence type="ECO:0000313" key="1">
    <source>
        <dbReference type="EMBL" id="KAK8076621.1"/>
    </source>
</evidence>
<proteinExistence type="predicted"/>
<dbReference type="Proteomes" id="UP001480595">
    <property type="component" value="Unassembled WGS sequence"/>
</dbReference>
<dbReference type="GeneID" id="92088365"/>
<name>A0ABR1VZD3_9PEZI</name>
<gene>
    <name evidence="1" type="ORF">PG994_003893</name>
</gene>